<dbReference type="Gene3D" id="3.90.1300.10">
    <property type="entry name" value="Amidase signature (AS) domain"/>
    <property type="match status" value="1"/>
</dbReference>
<dbReference type="FunFam" id="1.10.10.10:FF:000165">
    <property type="entry name" value="Vacuolar protein sorting protein (Vps36)"/>
    <property type="match status" value="1"/>
</dbReference>
<keyword evidence="13" id="KW-0175">Coiled coil</keyword>
<evidence type="ECO:0000256" key="5">
    <source>
        <dbReference type="ARBA" id="ARBA00012922"/>
    </source>
</evidence>
<evidence type="ECO:0000256" key="10">
    <source>
        <dbReference type="ARBA" id="ARBA00022801"/>
    </source>
</evidence>
<evidence type="ECO:0000256" key="7">
    <source>
        <dbReference type="ARBA" id="ARBA00022723"/>
    </source>
</evidence>
<dbReference type="InterPro" id="IPR021648">
    <property type="entry name" value="GLUE_dom"/>
</dbReference>
<dbReference type="Gene3D" id="2.30.29.30">
    <property type="entry name" value="Pleckstrin-homology domain (PH domain)/Phosphotyrosine-binding domain (PTB)"/>
    <property type="match status" value="2"/>
</dbReference>
<evidence type="ECO:0000256" key="9">
    <source>
        <dbReference type="ARBA" id="ARBA00022771"/>
    </source>
</evidence>
<evidence type="ECO:0000313" key="18">
    <source>
        <dbReference type="Proteomes" id="UP000184356"/>
    </source>
</evidence>
<dbReference type="SUPFAM" id="SSF75304">
    <property type="entry name" value="Amidase signature (AS) enzymes"/>
    <property type="match status" value="1"/>
</dbReference>
<dbReference type="RefSeq" id="XP_040699536.1">
    <property type="nucleotide sequence ID" value="XM_040850583.1"/>
</dbReference>
<evidence type="ECO:0000256" key="11">
    <source>
        <dbReference type="ARBA" id="ARBA00022833"/>
    </source>
</evidence>
<comment type="similarity">
    <text evidence="4">Belongs to the VPS36 family.</text>
</comment>
<name>A0A1L9T8G4_9EURO</name>
<dbReference type="InterPro" id="IPR023631">
    <property type="entry name" value="Amidase_dom"/>
</dbReference>
<dbReference type="Pfam" id="PF11605">
    <property type="entry name" value="Vps36_ESCRT-II"/>
    <property type="match status" value="1"/>
</dbReference>
<evidence type="ECO:0000256" key="4">
    <source>
        <dbReference type="ARBA" id="ARBA00009697"/>
    </source>
</evidence>
<dbReference type="GeneID" id="63766656"/>
<dbReference type="GO" id="GO:0008270">
    <property type="term" value="F:zinc ion binding"/>
    <property type="evidence" value="ECO:0007669"/>
    <property type="project" value="UniProtKB-KW"/>
</dbReference>
<keyword evidence="12" id="KW-0653">Protein transport</keyword>
<evidence type="ECO:0000256" key="3">
    <source>
        <dbReference type="ARBA" id="ARBA00009199"/>
    </source>
</evidence>
<dbReference type="GO" id="GO:0005768">
    <property type="term" value="C:endosome"/>
    <property type="evidence" value="ECO:0007669"/>
    <property type="project" value="UniProtKB-SubCell"/>
</dbReference>
<evidence type="ECO:0000256" key="1">
    <source>
        <dbReference type="ARBA" id="ARBA00001311"/>
    </source>
</evidence>
<dbReference type="EC" id="3.5.1.4" evidence="5"/>
<dbReference type="InterPro" id="IPR011993">
    <property type="entry name" value="PH-like_dom_sf"/>
</dbReference>
<evidence type="ECO:0000256" key="8">
    <source>
        <dbReference type="ARBA" id="ARBA00022753"/>
    </source>
</evidence>
<keyword evidence="8" id="KW-0967">Endosome</keyword>
<feature type="compositionally biased region" description="Low complexity" evidence="15">
    <location>
        <begin position="629"/>
        <end position="640"/>
    </location>
</feature>
<accession>A0A1L9T8G4</accession>
<keyword evidence="9" id="KW-0863">Zinc-finger</keyword>
<feature type="region of interest" description="Disordered" evidence="15">
    <location>
        <begin position="623"/>
        <end position="665"/>
    </location>
</feature>
<sequence>MASTWEIQARKARNILQQSIPKQWMVPASKLPPATQLNVVDFPRTSGILTDKELAITEMSATALVEGMGKGKLSAEEVIVAFLKRSVMGHQLLNFATEFMAENAISRAKELDMYYKGTGKLVGPLHGIPISVKEHIGIKDLTLNGGYAAWVDDIATEDALLLQCLEKAGAVFHVRTNQPQSLMHICCSNNLTGTTLNPYNRLLTPGGSSGGEGASMGFKCAPLGIGTDIGGSIRCPAAFCNGYGFRPTARRNPTSGLKAPEPGQESILGVVGPLSSQSIEDLGLFQRAVLDQEPWDIETSLVPVPWKNVRPTNDMTVAIMWDDGCVRPHPPVLRALKHAQKKLQGIGIKVVDWEPYKHGHGWDIISSLYFPDAAASQRALIAQTGEPILPLTEWAFQYSRAAPLTVGEGWELNYQRDIYRDEYHALMKSRGVDFILCPAYVGVAPVLGESHYWNYTAIWNILDQPAVVFPSGLNVDSQLDAVDKSYQPRTAVDEREWKKYAPERYTGAPIGLQLLDFDCIGGANGEAMTEHYALDLTTALRPLLLPDETLLFVQDAVGLYEGKYKVANYQNGHAYLTSHRVCYVAVDEPRKYCVAIDLKEIDRAEYQAGFWKSSAKVIIYPKPPKNIDGPRGSGASPSRSQPLRTQLAGAQSPLPQTSTPSYTPPTKPVNATWVCPICSFSNPVPSNFDPSTATNSTPIPPCLACGIKPPFTTILKAAIAAATSRESPAITPSTSQIGRGTPPEGTGPTSTLNGSGSVMCSRCTFLNHPSLLECEICGASLSTANALRGPDNQDRSESPAPFFEEGNIRNTDVSDHIKLSFRGGGEKIFLERLKGALVQRKWLLYNAPPAPQQPSQSKPTSSPDPTGVSTGLNTPTQTRSPGVGIAGLERRGLEARKNNELVIGNAFEDLEALMASAKQIVALAETLARESGMASDETSAETSAVLSESAAALGMVTTKDMLGSSAGNLYLSELSRNLAEYLTDDRKGILQKEGGIMSLIDLWAVFNRSRNGVELVSPSDFQRAAELWEKLRLPVRLRRFKSGLLVVQKYDWSDEKTLRQLQDWMADLRQVPPSEPVPWDWRLFGQPVTAQEAAQRFGWSVGVAAEELEMAEDKGIFCREEGIEGLKFWTNFITFDPTPANPNGLAISTLEI</sequence>
<feature type="region of interest" description="Disordered" evidence="15">
    <location>
        <begin position="848"/>
        <end position="889"/>
    </location>
</feature>
<reference evidence="18" key="1">
    <citation type="journal article" date="2017" name="Genome Biol.">
        <title>Comparative genomics reveals high biological diversity and specific adaptations in the industrially and medically important fungal genus Aspergillus.</title>
        <authorList>
            <person name="de Vries R.P."/>
            <person name="Riley R."/>
            <person name="Wiebenga A."/>
            <person name="Aguilar-Osorio G."/>
            <person name="Amillis S."/>
            <person name="Uchima C.A."/>
            <person name="Anderluh G."/>
            <person name="Asadollahi M."/>
            <person name="Askin M."/>
            <person name="Barry K."/>
            <person name="Battaglia E."/>
            <person name="Bayram O."/>
            <person name="Benocci T."/>
            <person name="Braus-Stromeyer S.A."/>
            <person name="Caldana C."/>
            <person name="Canovas D."/>
            <person name="Cerqueira G.C."/>
            <person name="Chen F."/>
            <person name="Chen W."/>
            <person name="Choi C."/>
            <person name="Clum A."/>
            <person name="Dos Santos R.A."/>
            <person name="Damasio A.R."/>
            <person name="Diallinas G."/>
            <person name="Emri T."/>
            <person name="Fekete E."/>
            <person name="Flipphi M."/>
            <person name="Freyberg S."/>
            <person name="Gallo A."/>
            <person name="Gournas C."/>
            <person name="Habgood R."/>
            <person name="Hainaut M."/>
            <person name="Harispe M.L."/>
            <person name="Henrissat B."/>
            <person name="Hilden K.S."/>
            <person name="Hope R."/>
            <person name="Hossain A."/>
            <person name="Karabika E."/>
            <person name="Karaffa L."/>
            <person name="Karanyi Z."/>
            <person name="Krasevec N."/>
            <person name="Kuo A."/>
            <person name="Kusch H."/>
            <person name="LaButti K."/>
            <person name="Lagendijk E.L."/>
            <person name="Lapidus A."/>
            <person name="Levasseur A."/>
            <person name="Lindquist E."/>
            <person name="Lipzen A."/>
            <person name="Logrieco A.F."/>
            <person name="MacCabe A."/>
            <person name="Maekelae M.R."/>
            <person name="Malavazi I."/>
            <person name="Melin P."/>
            <person name="Meyer V."/>
            <person name="Mielnichuk N."/>
            <person name="Miskei M."/>
            <person name="Molnar A.P."/>
            <person name="Mule G."/>
            <person name="Ngan C.Y."/>
            <person name="Orejas M."/>
            <person name="Orosz E."/>
            <person name="Ouedraogo J.P."/>
            <person name="Overkamp K.M."/>
            <person name="Park H.-S."/>
            <person name="Perrone G."/>
            <person name="Piumi F."/>
            <person name="Punt P.J."/>
            <person name="Ram A.F."/>
            <person name="Ramon A."/>
            <person name="Rauscher S."/>
            <person name="Record E."/>
            <person name="Riano-Pachon D.M."/>
            <person name="Robert V."/>
            <person name="Roehrig J."/>
            <person name="Ruller R."/>
            <person name="Salamov A."/>
            <person name="Salih N.S."/>
            <person name="Samson R.A."/>
            <person name="Sandor E."/>
            <person name="Sanguinetti M."/>
            <person name="Schuetze T."/>
            <person name="Sepcic K."/>
            <person name="Shelest E."/>
            <person name="Sherlock G."/>
            <person name="Sophianopoulou V."/>
            <person name="Squina F.M."/>
            <person name="Sun H."/>
            <person name="Susca A."/>
            <person name="Todd R.B."/>
            <person name="Tsang A."/>
            <person name="Unkles S.E."/>
            <person name="van de Wiele N."/>
            <person name="van Rossen-Uffink D."/>
            <person name="Oliveira J.V."/>
            <person name="Vesth T.C."/>
            <person name="Visser J."/>
            <person name="Yu J.-H."/>
            <person name="Zhou M."/>
            <person name="Andersen M.R."/>
            <person name="Archer D.B."/>
            <person name="Baker S.E."/>
            <person name="Benoit I."/>
            <person name="Brakhage A.A."/>
            <person name="Braus G.H."/>
            <person name="Fischer R."/>
            <person name="Frisvad J.C."/>
            <person name="Goldman G.H."/>
            <person name="Houbraken J."/>
            <person name="Oakley B."/>
            <person name="Pocsi I."/>
            <person name="Scazzocchio C."/>
            <person name="Seiboth B."/>
            <person name="vanKuyk P.A."/>
            <person name="Wortman J."/>
            <person name="Dyer P.S."/>
            <person name="Grigoriev I.V."/>
        </authorList>
    </citation>
    <scope>NUCLEOTIDE SEQUENCE [LARGE SCALE GENOMIC DNA]</scope>
    <source>
        <strain evidence="18">CBS 593.65</strain>
    </source>
</reference>
<feature type="domain" description="GLUE N-terminal" evidence="16">
    <location>
        <begin position="534"/>
        <end position="849"/>
    </location>
</feature>
<dbReference type="InterPro" id="IPR031558">
    <property type="entry name" value="Vps36-NZF-N"/>
</dbReference>
<keyword evidence="6" id="KW-0813">Transport</keyword>
<dbReference type="AlphaFoldDB" id="A0A1L9T8G4"/>
<dbReference type="Pfam" id="PF04157">
    <property type="entry name" value="EAP30"/>
    <property type="match status" value="1"/>
</dbReference>
<dbReference type="PROSITE" id="PS51495">
    <property type="entry name" value="GLUE"/>
    <property type="match status" value="1"/>
</dbReference>
<keyword evidence="18" id="KW-1185">Reference proteome</keyword>
<evidence type="ECO:0000256" key="2">
    <source>
        <dbReference type="ARBA" id="ARBA00004177"/>
    </source>
</evidence>
<evidence type="ECO:0000259" key="16">
    <source>
        <dbReference type="PROSITE" id="PS51495"/>
    </source>
</evidence>
<dbReference type="GO" id="GO:0043130">
    <property type="term" value="F:ubiquitin binding"/>
    <property type="evidence" value="ECO:0007669"/>
    <property type="project" value="InterPro"/>
</dbReference>
<dbReference type="PANTHER" id="PTHR46072:SF4">
    <property type="entry name" value="AMIDASE C550.07-RELATED"/>
    <property type="match status" value="1"/>
</dbReference>
<dbReference type="Pfam" id="PF01425">
    <property type="entry name" value="Amidase"/>
    <property type="match status" value="1"/>
</dbReference>
<feature type="compositionally biased region" description="Polar residues" evidence="15">
    <location>
        <begin position="867"/>
        <end position="880"/>
    </location>
</feature>
<proteinExistence type="inferred from homology"/>
<dbReference type="FunFam" id="1.10.10.10:FF:000527">
    <property type="entry name" value="Vacuolar protein sorting protein (Vps36), putative"/>
    <property type="match status" value="1"/>
</dbReference>
<comment type="similarity">
    <text evidence="3">Belongs to the amidase family.</text>
</comment>
<feature type="compositionally biased region" description="Low complexity" evidence="15">
    <location>
        <begin position="853"/>
        <end position="865"/>
    </location>
</feature>
<keyword evidence="7" id="KW-0479">Metal-binding</keyword>
<dbReference type="InterPro" id="IPR036388">
    <property type="entry name" value="WH-like_DNA-bd_sf"/>
</dbReference>
<feature type="region of interest" description="Disordered" evidence="15">
    <location>
        <begin position="788"/>
        <end position="807"/>
    </location>
</feature>
<keyword evidence="11" id="KW-0862">Zinc</keyword>
<organism evidence="17 18">
    <name type="scientific">Aspergillus sydowii CBS 593.65</name>
    <dbReference type="NCBI Taxonomy" id="1036612"/>
    <lineage>
        <taxon>Eukaryota</taxon>
        <taxon>Fungi</taxon>
        <taxon>Dikarya</taxon>
        <taxon>Ascomycota</taxon>
        <taxon>Pezizomycotina</taxon>
        <taxon>Eurotiomycetes</taxon>
        <taxon>Eurotiomycetidae</taxon>
        <taxon>Eurotiales</taxon>
        <taxon>Aspergillaceae</taxon>
        <taxon>Aspergillus</taxon>
        <taxon>Aspergillus subgen. Nidulantes</taxon>
    </lineage>
</organism>
<gene>
    <name evidence="17" type="ORF">ASPSYDRAFT_71396</name>
</gene>
<dbReference type="PANTHER" id="PTHR46072">
    <property type="entry name" value="AMIDASE-RELATED-RELATED"/>
    <property type="match status" value="1"/>
</dbReference>
<dbReference type="InterPro" id="IPR020556">
    <property type="entry name" value="Amidase_CS"/>
</dbReference>
<dbReference type="GO" id="GO:0015031">
    <property type="term" value="P:protein transport"/>
    <property type="evidence" value="ECO:0007669"/>
    <property type="project" value="UniProtKB-KW"/>
</dbReference>
<feature type="region of interest" description="Disordered" evidence="15">
    <location>
        <begin position="726"/>
        <end position="753"/>
    </location>
</feature>
<evidence type="ECO:0000256" key="14">
    <source>
        <dbReference type="ARBA" id="ARBA00030114"/>
    </source>
</evidence>
<dbReference type="OrthoDB" id="6428749at2759"/>
<dbReference type="VEuPathDB" id="FungiDB:ASPSYDRAFT_71396"/>
<protein>
    <recommendedName>
        <fullName evidence="5">amidase</fullName>
        <ecNumber evidence="5">3.5.1.4</ecNumber>
    </recommendedName>
    <alternativeName>
        <fullName evidence="14">ESCRT-II complex subunit VPS36</fullName>
    </alternativeName>
</protein>
<dbReference type="InterPro" id="IPR040608">
    <property type="entry name" value="Snf8/Vps36"/>
</dbReference>
<comment type="catalytic activity">
    <reaction evidence="1">
        <text>a monocarboxylic acid amide + H2O = a monocarboxylate + NH4(+)</text>
        <dbReference type="Rhea" id="RHEA:12020"/>
        <dbReference type="ChEBI" id="CHEBI:15377"/>
        <dbReference type="ChEBI" id="CHEBI:28938"/>
        <dbReference type="ChEBI" id="CHEBI:35757"/>
        <dbReference type="ChEBI" id="CHEBI:83628"/>
        <dbReference type="EC" id="3.5.1.4"/>
    </reaction>
</comment>
<feature type="compositionally biased region" description="Polar residues" evidence="15">
    <location>
        <begin position="726"/>
        <end position="738"/>
    </location>
</feature>
<feature type="compositionally biased region" description="Low complexity" evidence="15">
    <location>
        <begin position="652"/>
        <end position="661"/>
    </location>
</feature>
<evidence type="ECO:0000256" key="6">
    <source>
        <dbReference type="ARBA" id="ARBA00022448"/>
    </source>
</evidence>
<dbReference type="Gene3D" id="6.10.140.260">
    <property type="match status" value="1"/>
</dbReference>
<dbReference type="PROSITE" id="PS00571">
    <property type="entry name" value="AMIDASES"/>
    <property type="match status" value="1"/>
</dbReference>
<comment type="subcellular location">
    <subcellularLocation>
        <location evidence="2">Endosome</location>
    </subcellularLocation>
</comment>
<dbReference type="SUPFAM" id="SSF50729">
    <property type="entry name" value="PH domain-like"/>
    <property type="match status" value="2"/>
</dbReference>
<dbReference type="SUPFAM" id="SSF46785">
    <property type="entry name" value="Winged helix' DNA-binding domain"/>
    <property type="match status" value="1"/>
</dbReference>
<dbReference type="SMART" id="SM00547">
    <property type="entry name" value="ZnF_RBZ"/>
    <property type="match status" value="1"/>
</dbReference>
<dbReference type="Pfam" id="PF16988">
    <property type="entry name" value="Vps36-NZF-N"/>
    <property type="match status" value="1"/>
</dbReference>
<dbReference type="GO" id="GO:0032266">
    <property type="term" value="F:phosphatidylinositol-3-phosphate binding"/>
    <property type="evidence" value="ECO:0007669"/>
    <property type="project" value="InterPro"/>
</dbReference>
<dbReference type="InterPro" id="IPR036928">
    <property type="entry name" value="AS_sf"/>
</dbReference>
<dbReference type="Proteomes" id="UP000184356">
    <property type="component" value="Unassembled WGS sequence"/>
</dbReference>
<dbReference type="EMBL" id="KV878592">
    <property type="protein sequence ID" value="OJJ55730.1"/>
    <property type="molecule type" value="Genomic_DNA"/>
</dbReference>
<evidence type="ECO:0000256" key="12">
    <source>
        <dbReference type="ARBA" id="ARBA00022927"/>
    </source>
</evidence>
<dbReference type="InterPro" id="IPR036390">
    <property type="entry name" value="WH_DNA-bd_sf"/>
</dbReference>
<evidence type="ECO:0000313" key="17">
    <source>
        <dbReference type="EMBL" id="OJJ55730.1"/>
    </source>
</evidence>
<keyword evidence="10" id="KW-0378">Hydrolase</keyword>
<dbReference type="InterPro" id="IPR036443">
    <property type="entry name" value="Znf_RanBP2_sf"/>
</dbReference>
<dbReference type="SUPFAM" id="SSF90209">
    <property type="entry name" value="Ran binding protein zinc finger-like"/>
    <property type="match status" value="1"/>
</dbReference>
<dbReference type="GO" id="GO:0004040">
    <property type="term" value="F:amidase activity"/>
    <property type="evidence" value="ECO:0007669"/>
    <property type="project" value="UniProtKB-EC"/>
</dbReference>
<dbReference type="Gene3D" id="1.10.10.10">
    <property type="entry name" value="Winged helix-like DNA-binding domain superfamily/Winged helix DNA-binding domain"/>
    <property type="match status" value="2"/>
</dbReference>
<dbReference type="Gene3D" id="2.30.30.380">
    <property type="entry name" value="Zn-finger domain of Sec23/24"/>
    <property type="match status" value="1"/>
</dbReference>
<evidence type="ECO:0000256" key="13">
    <source>
        <dbReference type="ARBA" id="ARBA00023054"/>
    </source>
</evidence>
<evidence type="ECO:0000256" key="15">
    <source>
        <dbReference type="SAM" id="MobiDB-lite"/>
    </source>
</evidence>
<feature type="compositionally biased region" description="Low complexity" evidence="15">
    <location>
        <begin position="740"/>
        <end position="749"/>
    </location>
</feature>
<dbReference type="InterPro" id="IPR001876">
    <property type="entry name" value="Znf_RanBP2"/>
</dbReference>
<dbReference type="STRING" id="1036612.A0A1L9T8G4"/>